<keyword evidence="10" id="KW-0067">ATP-binding</keyword>
<dbReference type="InterPro" id="IPR013767">
    <property type="entry name" value="PAS_fold"/>
</dbReference>
<dbReference type="Pfam" id="PF00989">
    <property type="entry name" value="PAS"/>
    <property type="match status" value="1"/>
</dbReference>
<keyword evidence="5" id="KW-0597">Phosphoprotein</keyword>
<name>A0ABU1JEN8_9MICC</name>
<dbReference type="Proteomes" id="UP001185069">
    <property type="component" value="Unassembled WGS sequence"/>
</dbReference>
<dbReference type="EMBL" id="JAVDQF010000001">
    <property type="protein sequence ID" value="MDR6270904.1"/>
    <property type="molecule type" value="Genomic_DNA"/>
</dbReference>
<evidence type="ECO:0000313" key="17">
    <source>
        <dbReference type="EMBL" id="MDR6270904.1"/>
    </source>
</evidence>
<dbReference type="PRINTS" id="PR00344">
    <property type="entry name" value="BCTRLSENSOR"/>
</dbReference>
<evidence type="ECO:0000259" key="16">
    <source>
        <dbReference type="PROSITE" id="PS50112"/>
    </source>
</evidence>
<dbReference type="GO" id="GO:0016301">
    <property type="term" value="F:kinase activity"/>
    <property type="evidence" value="ECO:0007669"/>
    <property type="project" value="UniProtKB-KW"/>
</dbReference>
<dbReference type="PROSITE" id="PS50112">
    <property type="entry name" value="PAS"/>
    <property type="match status" value="1"/>
</dbReference>
<evidence type="ECO:0000256" key="13">
    <source>
        <dbReference type="ARBA" id="ARBA00023136"/>
    </source>
</evidence>
<dbReference type="InterPro" id="IPR029151">
    <property type="entry name" value="Sensor-like_sf"/>
</dbReference>
<evidence type="ECO:0000256" key="3">
    <source>
        <dbReference type="ARBA" id="ARBA00012438"/>
    </source>
</evidence>
<dbReference type="InterPro" id="IPR005467">
    <property type="entry name" value="His_kinase_dom"/>
</dbReference>
<dbReference type="PANTHER" id="PTHR43547">
    <property type="entry name" value="TWO-COMPONENT HISTIDINE KINASE"/>
    <property type="match status" value="1"/>
</dbReference>
<dbReference type="Pfam" id="PF02518">
    <property type="entry name" value="HATPase_c"/>
    <property type="match status" value="1"/>
</dbReference>
<dbReference type="SUPFAM" id="SSF103190">
    <property type="entry name" value="Sensory domain-like"/>
    <property type="match status" value="1"/>
</dbReference>
<dbReference type="SMART" id="SM00387">
    <property type="entry name" value="HATPase_c"/>
    <property type="match status" value="1"/>
</dbReference>
<keyword evidence="4" id="KW-1003">Cell membrane</keyword>
<evidence type="ECO:0000256" key="11">
    <source>
        <dbReference type="ARBA" id="ARBA00022989"/>
    </source>
</evidence>
<dbReference type="SUPFAM" id="SSF55890">
    <property type="entry name" value="Sporulation response regulatory protein Spo0B"/>
    <property type="match status" value="1"/>
</dbReference>
<evidence type="ECO:0000256" key="5">
    <source>
        <dbReference type="ARBA" id="ARBA00022553"/>
    </source>
</evidence>
<dbReference type="SUPFAM" id="SSF55874">
    <property type="entry name" value="ATPase domain of HSP90 chaperone/DNA topoisomerase II/histidine kinase"/>
    <property type="match status" value="1"/>
</dbReference>
<comment type="subcellular location">
    <subcellularLocation>
        <location evidence="2">Cell membrane</location>
        <topology evidence="2">Multi-pass membrane protein</topology>
    </subcellularLocation>
</comment>
<dbReference type="InterPro" id="IPR004358">
    <property type="entry name" value="Sig_transdc_His_kin-like_C"/>
</dbReference>
<dbReference type="InterPro" id="IPR033463">
    <property type="entry name" value="sCache_3"/>
</dbReference>
<keyword evidence="13 14" id="KW-0472">Membrane</keyword>
<proteinExistence type="predicted"/>
<organism evidence="17 18">
    <name type="scientific">Arthrobacter russicus</name>
    <dbReference type="NCBI Taxonomy" id="172040"/>
    <lineage>
        <taxon>Bacteria</taxon>
        <taxon>Bacillati</taxon>
        <taxon>Actinomycetota</taxon>
        <taxon>Actinomycetes</taxon>
        <taxon>Micrococcales</taxon>
        <taxon>Micrococcaceae</taxon>
        <taxon>Arthrobacter</taxon>
    </lineage>
</organism>
<accession>A0ABU1JEN8</accession>
<evidence type="ECO:0000259" key="15">
    <source>
        <dbReference type="PROSITE" id="PS50109"/>
    </source>
</evidence>
<dbReference type="Gene3D" id="3.30.565.10">
    <property type="entry name" value="Histidine kinase-like ATPase, C-terminal domain"/>
    <property type="match status" value="1"/>
</dbReference>
<evidence type="ECO:0000256" key="10">
    <source>
        <dbReference type="ARBA" id="ARBA00022840"/>
    </source>
</evidence>
<evidence type="ECO:0000256" key="6">
    <source>
        <dbReference type="ARBA" id="ARBA00022679"/>
    </source>
</evidence>
<keyword evidence="11 14" id="KW-1133">Transmembrane helix</keyword>
<keyword evidence="18" id="KW-1185">Reference proteome</keyword>
<comment type="caution">
    <text evidence="17">The sequence shown here is derived from an EMBL/GenBank/DDBJ whole genome shotgun (WGS) entry which is preliminary data.</text>
</comment>
<evidence type="ECO:0000256" key="7">
    <source>
        <dbReference type="ARBA" id="ARBA00022692"/>
    </source>
</evidence>
<evidence type="ECO:0000256" key="2">
    <source>
        <dbReference type="ARBA" id="ARBA00004651"/>
    </source>
</evidence>
<feature type="domain" description="Histidine kinase" evidence="15">
    <location>
        <begin position="335"/>
        <end position="532"/>
    </location>
</feature>
<dbReference type="InterPro" id="IPR016120">
    <property type="entry name" value="Sig_transdc_His_kin_SpoOB"/>
</dbReference>
<evidence type="ECO:0000256" key="12">
    <source>
        <dbReference type="ARBA" id="ARBA00023012"/>
    </source>
</evidence>
<evidence type="ECO:0000256" key="8">
    <source>
        <dbReference type="ARBA" id="ARBA00022741"/>
    </source>
</evidence>
<dbReference type="PANTHER" id="PTHR43547:SF10">
    <property type="entry name" value="SENSOR HISTIDINE KINASE DCUS"/>
    <property type="match status" value="1"/>
</dbReference>
<evidence type="ECO:0000256" key="9">
    <source>
        <dbReference type="ARBA" id="ARBA00022777"/>
    </source>
</evidence>
<keyword evidence="8" id="KW-0547">Nucleotide-binding</keyword>
<evidence type="ECO:0000256" key="14">
    <source>
        <dbReference type="SAM" id="Phobius"/>
    </source>
</evidence>
<gene>
    <name evidence="17" type="ORF">JOE69_003142</name>
</gene>
<keyword evidence="6" id="KW-0808">Transferase</keyword>
<keyword evidence="9 17" id="KW-0418">Kinase</keyword>
<dbReference type="SUPFAM" id="SSF55785">
    <property type="entry name" value="PYP-like sensor domain (PAS domain)"/>
    <property type="match status" value="1"/>
</dbReference>
<keyword evidence="12" id="KW-0902">Two-component regulatory system</keyword>
<sequence>MRDWSIARRLFLGQFLFILLLTAGVVTAAYFDASDRAYSQATERTSSIAATLADSPLLLEAAASPDPTALLQPYAEAVIQETKVDFITIMAPDRTRWTHPNPEKIGLPYIGSVDQALSGHRYTETIAGTLGPSLRTIVPVLDRAGAVQAMVSVGVTVSALDIASSGRIPFILLLGAGLLAVGTLTSWLLGRYLKRVTLGWGPERMGQLFSYYESVLHSVRDGLLLVDRKGELVMYNDQAADLLGIPRPADGVPRLPLEALPVRDSLKELLLSGRSVRDEIHVIEDRLLVVSQEPASMPGAKTSYGTVSTLQDHTELRRMGDELSSTRTLSDALRAQTHEHANRLHTVVSLLELGRTEQALAFATEDLRLSQQLVDEVVDADREPVLAALVMGKIAQAAELGIELRVEGDTGDSAAGFELLSAHDVVTIVGNLLDNAMDAARSGTPPRWVALAVAHDESALRLRVSDSGPGLGGAEPATILERGFSTKAADATGRGIGLALVQQSVLQLGGSLQISPDAEFTVTVPRTAPAGPA</sequence>
<reference evidence="17 18" key="1">
    <citation type="submission" date="2023-07" db="EMBL/GenBank/DDBJ databases">
        <title>Sequencing the genomes of 1000 actinobacteria strains.</title>
        <authorList>
            <person name="Klenk H.-P."/>
        </authorList>
    </citation>
    <scope>NUCLEOTIDE SEQUENCE [LARGE SCALE GENOMIC DNA]</scope>
    <source>
        <strain evidence="17 18">DSM 14555</strain>
    </source>
</reference>
<feature type="transmembrane region" description="Helical" evidence="14">
    <location>
        <begin position="168"/>
        <end position="189"/>
    </location>
</feature>
<dbReference type="Pfam" id="PF17203">
    <property type="entry name" value="sCache_3_2"/>
    <property type="match status" value="1"/>
</dbReference>
<keyword evidence="7 14" id="KW-0812">Transmembrane</keyword>
<dbReference type="EC" id="2.7.13.3" evidence="3"/>
<dbReference type="InterPro" id="IPR035965">
    <property type="entry name" value="PAS-like_dom_sf"/>
</dbReference>
<dbReference type="PROSITE" id="PS50109">
    <property type="entry name" value="HIS_KIN"/>
    <property type="match status" value="1"/>
</dbReference>
<dbReference type="InterPro" id="IPR000014">
    <property type="entry name" value="PAS"/>
</dbReference>
<evidence type="ECO:0000256" key="4">
    <source>
        <dbReference type="ARBA" id="ARBA00022475"/>
    </source>
</evidence>
<evidence type="ECO:0000256" key="1">
    <source>
        <dbReference type="ARBA" id="ARBA00000085"/>
    </source>
</evidence>
<dbReference type="RefSeq" id="WP_309800299.1">
    <property type="nucleotide sequence ID" value="NZ_BAAAHY010000006.1"/>
</dbReference>
<feature type="domain" description="PAS" evidence="16">
    <location>
        <begin position="208"/>
        <end position="247"/>
    </location>
</feature>
<protein>
    <recommendedName>
        <fullName evidence="3">histidine kinase</fullName>
        <ecNumber evidence="3">2.7.13.3</ecNumber>
    </recommendedName>
</protein>
<dbReference type="InterPro" id="IPR003594">
    <property type="entry name" value="HATPase_dom"/>
</dbReference>
<dbReference type="InterPro" id="IPR036890">
    <property type="entry name" value="HATPase_C_sf"/>
</dbReference>
<comment type="catalytic activity">
    <reaction evidence="1">
        <text>ATP + protein L-histidine = ADP + protein N-phospho-L-histidine.</text>
        <dbReference type="EC" id="2.7.13.3"/>
    </reaction>
</comment>
<dbReference type="Gene3D" id="3.30.450.20">
    <property type="entry name" value="PAS domain"/>
    <property type="match status" value="2"/>
</dbReference>
<evidence type="ECO:0000313" key="18">
    <source>
        <dbReference type="Proteomes" id="UP001185069"/>
    </source>
</evidence>